<dbReference type="InterPro" id="IPR003661">
    <property type="entry name" value="HisK_dim/P_dom"/>
</dbReference>
<evidence type="ECO:0000256" key="11">
    <source>
        <dbReference type="ARBA" id="ARBA00023136"/>
    </source>
</evidence>
<keyword evidence="4" id="KW-0597">Phosphoprotein</keyword>
<evidence type="ECO:0000259" key="15">
    <source>
        <dbReference type="PROSITE" id="PS50109"/>
    </source>
</evidence>
<dbReference type="PANTHER" id="PTHR45528:SF11">
    <property type="entry name" value="HISTIDINE KINASE"/>
    <property type="match status" value="1"/>
</dbReference>
<protein>
    <recommendedName>
        <fullName evidence="13">Heme sensor protein HssS</fullName>
        <ecNumber evidence="3">2.7.13.3</ecNumber>
    </recommendedName>
</protein>
<dbReference type="Pfam" id="PF02518">
    <property type="entry name" value="HATPase_c"/>
    <property type="match status" value="1"/>
</dbReference>
<accession>A0A0N0UVD2</accession>
<keyword evidence="18" id="KW-1185">Reference proteome</keyword>
<organism evidence="17 18">
    <name type="scientific">Apilactobacillus kunkeei</name>
    <dbReference type="NCBI Taxonomy" id="148814"/>
    <lineage>
        <taxon>Bacteria</taxon>
        <taxon>Bacillati</taxon>
        <taxon>Bacillota</taxon>
        <taxon>Bacilli</taxon>
        <taxon>Lactobacillales</taxon>
        <taxon>Lactobacillaceae</taxon>
        <taxon>Apilactobacillus</taxon>
    </lineage>
</organism>
<feature type="domain" description="HAMP" evidence="16">
    <location>
        <begin position="69"/>
        <end position="123"/>
    </location>
</feature>
<dbReference type="Gene3D" id="6.10.340.10">
    <property type="match status" value="1"/>
</dbReference>
<keyword evidence="6 14" id="KW-0812">Transmembrane</keyword>
<dbReference type="PANTHER" id="PTHR45528">
    <property type="entry name" value="SENSOR HISTIDINE KINASE CPXA"/>
    <property type="match status" value="1"/>
</dbReference>
<proteinExistence type="predicted"/>
<dbReference type="InterPro" id="IPR003660">
    <property type="entry name" value="HAMP_dom"/>
</dbReference>
<dbReference type="AlphaFoldDB" id="A0A0N0UVD2"/>
<dbReference type="InterPro" id="IPR036890">
    <property type="entry name" value="HATPase_C_sf"/>
</dbReference>
<dbReference type="SUPFAM" id="SSF47384">
    <property type="entry name" value="Homodimeric domain of signal transducing histidine kinase"/>
    <property type="match status" value="1"/>
</dbReference>
<dbReference type="InterPro" id="IPR004358">
    <property type="entry name" value="Sig_transdc_His_kin-like_C"/>
</dbReference>
<dbReference type="PATRIC" id="fig|148814.8.peg.456"/>
<evidence type="ECO:0000259" key="16">
    <source>
        <dbReference type="PROSITE" id="PS50885"/>
    </source>
</evidence>
<dbReference type="SMART" id="SM00304">
    <property type="entry name" value="HAMP"/>
    <property type="match status" value="1"/>
</dbReference>
<dbReference type="SUPFAM" id="SSF55874">
    <property type="entry name" value="ATPase domain of HSP90 chaperone/DNA topoisomerase II/histidine kinase"/>
    <property type="match status" value="1"/>
</dbReference>
<comment type="catalytic activity">
    <reaction evidence="1">
        <text>ATP + protein L-histidine = ADP + protein N-phospho-L-histidine.</text>
        <dbReference type="EC" id="2.7.13.3"/>
    </reaction>
</comment>
<evidence type="ECO:0000313" key="18">
    <source>
        <dbReference type="Proteomes" id="UP000037778"/>
    </source>
</evidence>
<dbReference type="Proteomes" id="UP000037778">
    <property type="component" value="Unassembled WGS sequence"/>
</dbReference>
<keyword evidence="5" id="KW-0808">Transferase</keyword>
<evidence type="ECO:0000256" key="10">
    <source>
        <dbReference type="ARBA" id="ARBA00023026"/>
    </source>
</evidence>
<dbReference type="SMART" id="SM00388">
    <property type="entry name" value="HisKA"/>
    <property type="match status" value="1"/>
</dbReference>
<name>A0A0N0UVD2_9LACO</name>
<feature type="domain" description="Histidine kinase" evidence="15">
    <location>
        <begin position="131"/>
        <end position="345"/>
    </location>
</feature>
<keyword evidence="10" id="KW-0843">Virulence</keyword>
<dbReference type="Pfam" id="PF00512">
    <property type="entry name" value="HisKA"/>
    <property type="match status" value="1"/>
</dbReference>
<dbReference type="Gene3D" id="3.30.565.10">
    <property type="entry name" value="Histidine kinase-like ATPase, C-terminal domain"/>
    <property type="match status" value="1"/>
</dbReference>
<dbReference type="PROSITE" id="PS50885">
    <property type="entry name" value="HAMP"/>
    <property type="match status" value="1"/>
</dbReference>
<evidence type="ECO:0000256" key="3">
    <source>
        <dbReference type="ARBA" id="ARBA00012438"/>
    </source>
</evidence>
<dbReference type="FunFam" id="3.30.565.10:FF:000006">
    <property type="entry name" value="Sensor histidine kinase WalK"/>
    <property type="match status" value="1"/>
</dbReference>
<dbReference type="GO" id="GO:0005886">
    <property type="term" value="C:plasma membrane"/>
    <property type="evidence" value="ECO:0007669"/>
    <property type="project" value="TreeGrafter"/>
</dbReference>
<keyword evidence="8 14" id="KW-1133">Transmembrane helix</keyword>
<evidence type="ECO:0000256" key="13">
    <source>
        <dbReference type="ARBA" id="ARBA00040841"/>
    </source>
</evidence>
<comment type="subcellular location">
    <subcellularLocation>
        <location evidence="2">Membrane</location>
        <topology evidence="2">Multi-pass membrane protein</topology>
    </subcellularLocation>
</comment>
<evidence type="ECO:0000256" key="7">
    <source>
        <dbReference type="ARBA" id="ARBA00022777"/>
    </source>
</evidence>
<dbReference type="PRINTS" id="PR00344">
    <property type="entry name" value="BCTRLSENSOR"/>
</dbReference>
<dbReference type="PROSITE" id="PS50109">
    <property type="entry name" value="HIS_KIN"/>
    <property type="match status" value="1"/>
</dbReference>
<evidence type="ECO:0000256" key="2">
    <source>
        <dbReference type="ARBA" id="ARBA00004141"/>
    </source>
</evidence>
<dbReference type="InterPro" id="IPR036097">
    <property type="entry name" value="HisK_dim/P_sf"/>
</dbReference>
<dbReference type="CDD" id="cd06225">
    <property type="entry name" value="HAMP"/>
    <property type="match status" value="1"/>
</dbReference>
<reference evidence="17 18" key="1">
    <citation type="journal article" date="2015" name="Genome Biol. Evol.">
        <title>Functionally Structured Genomes in Lactobacillus kunkeei Colonizing the Honey Crop and Food Products of Honeybees and Stingless Bees.</title>
        <authorList>
            <person name="Tamarit D."/>
            <person name="Ellegaard K.M."/>
            <person name="Wikander J."/>
            <person name="Olofsson T."/>
            <person name="Vasquez A."/>
            <person name="Andersson S.G."/>
        </authorList>
    </citation>
    <scope>NUCLEOTIDE SEQUENCE [LARGE SCALE GENOMIC DNA]</scope>
    <source>
        <strain evidence="17 18">LAko</strain>
    </source>
</reference>
<comment type="function">
    <text evidence="12">Member of the two-component regulatory system HssS/HssR involved in intracellular heme homeostasis and tempering of staphylococcal virulence. HssS functions as a heme sensor histidine kinase which is autophosphorylated at a histidine residue and transfers its phosphate group to an aspartate residue of HssR. HssR/HssS activates the expression of hrtAB, an efflux pump, in response to extracellular heme, hemin, hemoglobin or blood.</text>
</comment>
<evidence type="ECO:0000256" key="4">
    <source>
        <dbReference type="ARBA" id="ARBA00022553"/>
    </source>
</evidence>
<evidence type="ECO:0000313" key="17">
    <source>
        <dbReference type="EMBL" id="KOY76805.1"/>
    </source>
</evidence>
<dbReference type="CDD" id="cd00082">
    <property type="entry name" value="HisKA"/>
    <property type="match status" value="1"/>
</dbReference>
<dbReference type="SMART" id="SM00387">
    <property type="entry name" value="HATPase_c"/>
    <property type="match status" value="1"/>
</dbReference>
<evidence type="ECO:0000256" key="1">
    <source>
        <dbReference type="ARBA" id="ARBA00000085"/>
    </source>
</evidence>
<dbReference type="InterPro" id="IPR005467">
    <property type="entry name" value="His_kinase_dom"/>
</dbReference>
<feature type="transmembrane region" description="Helical" evidence="14">
    <location>
        <begin position="45"/>
        <end position="66"/>
    </location>
</feature>
<dbReference type="SUPFAM" id="SSF158472">
    <property type="entry name" value="HAMP domain-like"/>
    <property type="match status" value="1"/>
</dbReference>
<evidence type="ECO:0000256" key="6">
    <source>
        <dbReference type="ARBA" id="ARBA00022692"/>
    </source>
</evidence>
<keyword evidence="11 14" id="KW-0472">Membrane</keyword>
<keyword evidence="9" id="KW-0902">Two-component regulatory system</keyword>
<dbReference type="EMBL" id="JXCY01000004">
    <property type="protein sequence ID" value="KOY76805.1"/>
    <property type="molecule type" value="Genomic_DNA"/>
</dbReference>
<sequence>MKNKFRALYPGIHYVLLGLLLALVGGLPGILFSKDLSKILHNEYVGWYLVYWFIITAIYVLIVIYFRRKRIEKPVKEMCEAAKKVANGDFSVYLNPPKDSYDYIQDMYNDFNHMVEELGSTKTLKNDFLGNVSHEFKAPLAVIKSYSNALKTGSLTQEEQQKSLDIISESADNLSTLVTDILRLNNLSNQSILAEIKKVNVSRQIADAALLLEPYWDEKGIEVEADLDDSCEVFSDEEMLSIVWNNLINNAIKYGKENGKIWILSKTVDDGIIISISDNGIGMKEEVVNHIFDQFYQGDISHRQKGNGLGLSMVRKIIDKVHGTISVTSTYKKGSTFSIWLPKNIGDYNR</sequence>
<evidence type="ECO:0000256" key="12">
    <source>
        <dbReference type="ARBA" id="ARBA00037219"/>
    </source>
</evidence>
<dbReference type="InterPro" id="IPR050398">
    <property type="entry name" value="HssS/ArlS-like"/>
</dbReference>
<dbReference type="EC" id="2.7.13.3" evidence="3"/>
<keyword evidence="7 17" id="KW-0418">Kinase</keyword>
<gene>
    <name evidence="17" type="ORF">RZ71_12610</name>
</gene>
<dbReference type="InterPro" id="IPR003594">
    <property type="entry name" value="HATPase_dom"/>
</dbReference>
<comment type="caution">
    <text evidence="17">The sequence shown here is derived from an EMBL/GenBank/DDBJ whole genome shotgun (WGS) entry which is preliminary data.</text>
</comment>
<evidence type="ECO:0000256" key="9">
    <source>
        <dbReference type="ARBA" id="ARBA00023012"/>
    </source>
</evidence>
<evidence type="ECO:0000256" key="5">
    <source>
        <dbReference type="ARBA" id="ARBA00022679"/>
    </source>
</evidence>
<evidence type="ECO:0000256" key="14">
    <source>
        <dbReference type="SAM" id="Phobius"/>
    </source>
</evidence>
<dbReference type="RefSeq" id="WP_053791598.1">
    <property type="nucleotide sequence ID" value="NZ_JXCY01000004.1"/>
</dbReference>
<evidence type="ECO:0000256" key="8">
    <source>
        <dbReference type="ARBA" id="ARBA00022989"/>
    </source>
</evidence>
<feature type="transmembrane region" description="Helical" evidence="14">
    <location>
        <begin position="12"/>
        <end position="33"/>
    </location>
</feature>
<dbReference type="CDD" id="cd00075">
    <property type="entry name" value="HATPase"/>
    <property type="match status" value="1"/>
</dbReference>
<dbReference type="Gene3D" id="1.10.287.130">
    <property type="match status" value="1"/>
</dbReference>
<dbReference type="GO" id="GO:0000155">
    <property type="term" value="F:phosphorelay sensor kinase activity"/>
    <property type="evidence" value="ECO:0007669"/>
    <property type="project" value="InterPro"/>
</dbReference>